<keyword evidence="7 8" id="KW-0472">Membrane</keyword>
<dbReference type="PANTHER" id="PTHR22911">
    <property type="entry name" value="ACYL-MALONYL CONDENSING ENZYME-RELATED"/>
    <property type="match status" value="1"/>
</dbReference>
<feature type="transmembrane region" description="Helical" evidence="8">
    <location>
        <begin position="116"/>
        <end position="133"/>
    </location>
</feature>
<keyword evidence="4" id="KW-1003">Cell membrane</keyword>
<dbReference type="InterPro" id="IPR000620">
    <property type="entry name" value="EamA_dom"/>
</dbReference>
<dbReference type="EMBL" id="JBHUFA010000001">
    <property type="protein sequence ID" value="MFD1694561.1"/>
    <property type="molecule type" value="Genomic_DNA"/>
</dbReference>
<evidence type="ECO:0000256" key="4">
    <source>
        <dbReference type="ARBA" id="ARBA00022475"/>
    </source>
</evidence>
<comment type="caution">
    <text evidence="10">The sequence shown here is derived from an EMBL/GenBank/DDBJ whole genome shotgun (WGS) entry which is preliminary data.</text>
</comment>
<evidence type="ECO:0000313" key="11">
    <source>
        <dbReference type="Proteomes" id="UP001597327"/>
    </source>
</evidence>
<evidence type="ECO:0000259" key="9">
    <source>
        <dbReference type="Pfam" id="PF00892"/>
    </source>
</evidence>
<protein>
    <submittedName>
        <fullName evidence="10">EamA family transporter RarD</fullName>
    </submittedName>
</protein>
<feature type="domain" description="EamA" evidence="9">
    <location>
        <begin position="20"/>
        <end position="154"/>
    </location>
</feature>
<keyword evidence="5 8" id="KW-0812">Transmembrane</keyword>
<evidence type="ECO:0000313" key="10">
    <source>
        <dbReference type="EMBL" id="MFD1694561.1"/>
    </source>
</evidence>
<sequence length="314" mass="34503">MTAQSNQPVPTTGEAAEARTGFICALSAYLMWGVLPAFFKLFEGVRADFVVAHRIVWSVIFVTLFLVIFRRFGEVTEILRQPRLVRNLCISTVLIVANWLVFVWAVEQKMVLDVSLGYFINPLVSVALALVVLRERLSRLQGVAVALATGGVLMQALLVGGLPWVSLFLAATFAGYGYVRKITPVRATPGLLIETLLLLPFVLGYLALNWSWGADIMPTGNPVVVTALISSGALTAVPLILFSAGARRLPLVMIGLLQYIAPSMHFLQAVFVWGEPLHMGTLTTFAIIWVALAIFSYDSIARWHRQRHTPTPTV</sequence>
<comment type="similarity">
    <text evidence="2">Belongs to the EamA transporter family.</text>
</comment>
<reference evidence="11" key="1">
    <citation type="journal article" date="2019" name="Int. J. Syst. Evol. Microbiol.">
        <title>The Global Catalogue of Microorganisms (GCM) 10K type strain sequencing project: providing services to taxonomists for standard genome sequencing and annotation.</title>
        <authorList>
            <consortium name="The Broad Institute Genomics Platform"/>
            <consortium name="The Broad Institute Genome Sequencing Center for Infectious Disease"/>
            <person name="Wu L."/>
            <person name="Ma J."/>
        </authorList>
    </citation>
    <scope>NUCLEOTIDE SEQUENCE [LARGE SCALE GENOMIC DNA]</scope>
    <source>
        <strain evidence="11">JCM 3369</strain>
    </source>
</reference>
<dbReference type="Pfam" id="PF00892">
    <property type="entry name" value="EamA"/>
    <property type="match status" value="1"/>
</dbReference>
<evidence type="ECO:0000256" key="2">
    <source>
        <dbReference type="ARBA" id="ARBA00007362"/>
    </source>
</evidence>
<evidence type="ECO:0000256" key="5">
    <source>
        <dbReference type="ARBA" id="ARBA00022692"/>
    </source>
</evidence>
<dbReference type="PANTHER" id="PTHR22911:SF137">
    <property type="entry name" value="SOLUTE CARRIER FAMILY 35 MEMBER G2-RELATED"/>
    <property type="match status" value="1"/>
</dbReference>
<feature type="transmembrane region" description="Helical" evidence="8">
    <location>
        <begin position="84"/>
        <end position="104"/>
    </location>
</feature>
<keyword evidence="11" id="KW-1185">Reference proteome</keyword>
<feature type="transmembrane region" description="Helical" evidence="8">
    <location>
        <begin position="51"/>
        <end position="72"/>
    </location>
</feature>
<dbReference type="Proteomes" id="UP001597327">
    <property type="component" value="Unassembled WGS sequence"/>
</dbReference>
<organism evidence="10 11">
    <name type="scientific">Roseibium aestuarii</name>
    <dbReference type="NCBI Taxonomy" id="2600299"/>
    <lineage>
        <taxon>Bacteria</taxon>
        <taxon>Pseudomonadati</taxon>
        <taxon>Pseudomonadota</taxon>
        <taxon>Alphaproteobacteria</taxon>
        <taxon>Hyphomicrobiales</taxon>
        <taxon>Stappiaceae</taxon>
        <taxon>Roseibium</taxon>
    </lineage>
</organism>
<feature type="transmembrane region" description="Helical" evidence="8">
    <location>
        <begin position="224"/>
        <end position="244"/>
    </location>
</feature>
<accession>A0ABW4JTI8</accession>
<dbReference type="NCBIfam" id="TIGR00688">
    <property type="entry name" value="rarD"/>
    <property type="match status" value="1"/>
</dbReference>
<feature type="transmembrane region" description="Helical" evidence="8">
    <location>
        <begin position="251"/>
        <end position="271"/>
    </location>
</feature>
<evidence type="ECO:0000256" key="7">
    <source>
        <dbReference type="ARBA" id="ARBA00023136"/>
    </source>
</evidence>
<proteinExistence type="inferred from homology"/>
<evidence type="ECO:0000256" key="6">
    <source>
        <dbReference type="ARBA" id="ARBA00022989"/>
    </source>
</evidence>
<feature type="transmembrane region" description="Helical" evidence="8">
    <location>
        <begin position="164"/>
        <end position="179"/>
    </location>
</feature>
<evidence type="ECO:0000256" key="8">
    <source>
        <dbReference type="SAM" id="Phobius"/>
    </source>
</evidence>
<keyword evidence="6 8" id="KW-1133">Transmembrane helix</keyword>
<dbReference type="InterPro" id="IPR004626">
    <property type="entry name" value="RarD"/>
</dbReference>
<feature type="transmembrane region" description="Helical" evidence="8">
    <location>
        <begin position="140"/>
        <end position="158"/>
    </location>
</feature>
<dbReference type="RefSeq" id="WP_149891602.1">
    <property type="nucleotide sequence ID" value="NZ_JBHUFA010000001.1"/>
</dbReference>
<evidence type="ECO:0000256" key="1">
    <source>
        <dbReference type="ARBA" id="ARBA00004651"/>
    </source>
</evidence>
<dbReference type="InterPro" id="IPR037185">
    <property type="entry name" value="EmrE-like"/>
</dbReference>
<keyword evidence="3" id="KW-0813">Transport</keyword>
<feature type="transmembrane region" description="Helical" evidence="8">
    <location>
        <begin position="21"/>
        <end position="39"/>
    </location>
</feature>
<evidence type="ECO:0000256" key="3">
    <source>
        <dbReference type="ARBA" id="ARBA00022448"/>
    </source>
</evidence>
<gene>
    <name evidence="10" type="primary">rarD</name>
    <name evidence="10" type="ORF">ACFSC7_03470</name>
</gene>
<feature type="transmembrane region" description="Helical" evidence="8">
    <location>
        <begin position="277"/>
        <end position="297"/>
    </location>
</feature>
<comment type="subcellular location">
    <subcellularLocation>
        <location evidence="1">Cell membrane</location>
        <topology evidence="1">Multi-pass membrane protein</topology>
    </subcellularLocation>
</comment>
<name>A0ABW4JTI8_9HYPH</name>
<feature type="transmembrane region" description="Helical" evidence="8">
    <location>
        <begin position="191"/>
        <end position="212"/>
    </location>
</feature>
<dbReference type="SUPFAM" id="SSF103481">
    <property type="entry name" value="Multidrug resistance efflux transporter EmrE"/>
    <property type="match status" value="1"/>
</dbReference>